<dbReference type="GO" id="GO:0016491">
    <property type="term" value="F:oxidoreductase activity"/>
    <property type="evidence" value="ECO:0007669"/>
    <property type="project" value="InterPro"/>
</dbReference>
<dbReference type="RefSeq" id="WP_229478209.1">
    <property type="nucleotide sequence ID" value="NZ_AP027452.1"/>
</dbReference>
<reference evidence="1" key="1">
    <citation type="submission" date="2023-03" db="EMBL/GenBank/DDBJ databases">
        <title>Draft genome sequence of a Mycolicibacterium mageritense strain H4_3_1 isolated from a hybrid biological-inorganic system reactor.</title>
        <authorList>
            <person name="Feng X."/>
            <person name="Kazama D."/>
            <person name="Sato K."/>
            <person name="Kobayashi H."/>
        </authorList>
    </citation>
    <scope>NUCLEOTIDE SEQUENCE</scope>
    <source>
        <strain evidence="1">H4_3_1</strain>
    </source>
</reference>
<dbReference type="Gene3D" id="2.30.110.10">
    <property type="entry name" value="Electron Transport, Fmn-binding Protein, Chain A"/>
    <property type="match status" value="1"/>
</dbReference>
<evidence type="ECO:0008006" key="3">
    <source>
        <dbReference type="Google" id="ProtNLM"/>
    </source>
</evidence>
<name>A0AAI8U0J4_MYCME</name>
<organism evidence="1 2">
    <name type="scientific">Mycolicibacterium mageritense</name>
    <name type="common">Mycobacterium mageritense</name>
    <dbReference type="NCBI Taxonomy" id="53462"/>
    <lineage>
        <taxon>Bacteria</taxon>
        <taxon>Bacillati</taxon>
        <taxon>Actinomycetota</taxon>
        <taxon>Actinomycetes</taxon>
        <taxon>Mycobacteriales</taxon>
        <taxon>Mycobacteriaceae</taxon>
        <taxon>Mycolicibacterium</taxon>
    </lineage>
</organism>
<protein>
    <recommendedName>
        <fullName evidence="3">DUF385 domain-containing protein</fullName>
    </recommendedName>
</protein>
<dbReference type="InterPro" id="IPR012349">
    <property type="entry name" value="Split_barrel_FMN-bd"/>
</dbReference>
<evidence type="ECO:0000313" key="1">
    <source>
        <dbReference type="EMBL" id="BDY32213.1"/>
    </source>
</evidence>
<dbReference type="Proteomes" id="UP001241092">
    <property type="component" value="Chromosome"/>
</dbReference>
<evidence type="ECO:0000313" key="2">
    <source>
        <dbReference type="Proteomes" id="UP001241092"/>
    </source>
</evidence>
<accession>A0AAI8U0J4</accession>
<dbReference type="InterPro" id="IPR004378">
    <property type="entry name" value="F420H2_quin_Rdtase"/>
</dbReference>
<proteinExistence type="predicted"/>
<gene>
    <name evidence="1" type="ORF">hbim_06175</name>
</gene>
<dbReference type="Pfam" id="PF04075">
    <property type="entry name" value="F420H2_quin_red"/>
    <property type="match status" value="1"/>
</dbReference>
<sequence length="147" mass="16295">MTTRYDAPGRVARVGNDVIRRLAEAGVSIAGSTALQVRGRRSGELRSVVINLLTVQGRTYVVAPRGTTEWVRNARAAGEVSTGPRWRRRRHRVVEVADDQKPQLLQRYLDRWFWEVKGHIGGLTPQSTPAELRAAAPSIPVFELASA</sequence>
<dbReference type="AlphaFoldDB" id="A0AAI8U0J4"/>
<dbReference type="EMBL" id="AP027452">
    <property type="protein sequence ID" value="BDY32213.1"/>
    <property type="molecule type" value="Genomic_DNA"/>
</dbReference>